<dbReference type="GO" id="GO:0016853">
    <property type="term" value="F:isomerase activity"/>
    <property type="evidence" value="ECO:0007669"/>
    <property type="project" value="UniProtKB-KW"/>
</dbReference>
<dbReference type="Pfam" id="PF00378">
    <property type="entry name" value="ECH_1"/>
    <property type="match status" value="1"/>
</dbReference>
<dbReference type="SUPFAM" id="SSF52096">
    <property type="entry name" value="ClpP/crotonase"/>
    <property type="match status" value="1"/>
</dbReference>
<evidence type="ECO:0000313" key="7">
    <source>
        <dbReference type="Proteomes" id="UP000550729"/>
    </source>
</evidence>
<evidence type="ECO:0000256" key="1">
    <source>
        <dbReference type="ARBA" id="ARBA00002994"/>
    </source>
</evidence>
<sequence>MPDLDAVHASTIGATATLTMTRRAIDADTAQSLQTTLERYAADPTIRCVVLTGSGSTFSLGGDLTSIGDGDPAASVRAIITPLHRAVMTMTTMAKPVIAAVNGVAAGGAMSLALTADVVLAAESARFIPTFAAIGVTPDTGFTSVVPRLLGSSTAFRLYLENTPLSAEQARELGIVAHVFPDDGFVDAVAAYGRRVEAGPTAAIAATKRLMRTDPSLLQTQLDAEAAAMCDAVTSEDSRTRAAAFTNRSRS</sequence>
<proteinExistence type="inferred from homology"/>
<comment type="catalytic activity">
    <reaction evidence="4">
        <text>a 4-saturated-(3S)-3-hydroxyacyl-CoA = a (3E)-enoyl-CoA + H2O</text>
        <dbReference type="Rhea" id="RHEA:20724"/>
        <dbReference type="ChEBI" id="CHEBI:15377"/>
        <dbReference type="ChEBI" id="CHEBI:58521"/>
        <dbReference type="ChEBI" id="CHEBI:137480"/>
        <dbReference type="EC" id="4.2.1.17"/>
    </reaction>
</comment>
<evidence type="ECO:0000256" key="4">
    <source>
        <dbReference type="ARBA" id="ARBA00023717"/>
    </source>
</evidence>
<dbReference type="Proteomes" id="UP000550729">
    <property type="component" value="Unassembled WGS sequence"/>
</dbReference>
<organism evidence="6 7">
    <name type="scientific">Gordonia asplenii</name>
    <dbReference type="NCBI Taxonomy" id="2725283"/>
    <lineage>
        <taxon>Bacteria</taxon>
        <taxon>Bacillati</taxon>
        <taxon>Actinomycetota</taxon>
        <taxon>Actinomycetes</taxon>
        <taxon>Mycobacteriales</taxon>
        <taxon>Gordoniaceae</taxon>
        <taxon>Gordonia</taxon>
    </lineage>
</organism>
<dbReference type="InterPro" id="IPR018376">
    <property type="entry name" value="Enoyl-CoA_hyd/isom_CS"/>
</dbReference>
<reference evidence="6 7" key="1">
    <citation type="submission" date="2020-04" db="EMBL/GenBank/DDBJ databases">
        <title>Gordonia sp. nov. TBRC 11910.</title>
        <authorList>
            <person name="Suriyachadkun C."/>
        </authorList>
    </citation>
    <scope>NUCLEOTIDE SEQUENCE [LARGE SCALE GENOMIC DNA]</scope>
    <source>
        <strain evidence="6 7">TBRC 11910</strain>
    </source>
</reference>
<evidence type="ECO:0000313" key="6">
    <source>
        <dbReference type="EMBL" id="NMO03264.1"/>
    </source>
</evidence>
<name>A0A848KWR8_9ACTN</name>
<dbReference type="InterPro" id="IPR001753">
    <property type="entry name" value="Enoyl-CoA_hydra/iso"/>
</dbReference>
<dbReference type="CDD" id="cd06558">
    <property type="entry name" value="crotonase-like"/>
    <property type="match status" value="1"/>
</dbReference>
<evidence type="ECO:0000256" key="5">
    <source>
        <dbReference type="RuleBase" id="RU003707"/>
    </source>
</evidence>
<keyword evidence="2" id="KW-0443">Lipid metabolism</keyword>
<dbReference type="GO" id="GO:0004300">
    <property type="term" value="F:enoyl-CoA hydratase activity"/>
    <property type="evidence" value="ECO:0007669"/>
    <property type="project" value="UniProtKB-EC"/>
</dbReference>
<gene>
    <name evidence="6" type="ORF">HH308_18785</name>
</gene>
<comment type="caution">
    <text evidence="6">The sequence shown here is derived from an EMBL/GenBank/DDBJ whole genome shotgun (WGS) entry which is preliminary data.</text>
</comment>
<dbReference type="PANTHER" id="PTHR43459">
    <property type="entry name" value="ENOYL-COA HYDRATASE"/>
    <property type="match status" value="1"/>
</dbReference>
<keyword evidence="2" id="KW-0276">Fatty acid metabolism</keyword>
<dbReference type="GO" id="GO:0006631">
    <property type="term" value="P:fatty acid metabolic process"/>
    <property type="evidence" value="ECO:0007669"/>
    <property type="project" value="UniProtKB-KW"/>
</dbReference>
<accession>A0A848KWR8</accession>
<dbReference type="PROSITE" id="PS00166">
    <property type="entry name" value="ENOYL_COA_HYDRATASE"/>
    <property type="match status" value="1"/>
</dbReference>
<keyword evidence="7" id="KW-1185">Reference proteome</keyword>
<dbReference type="AlphaFoldDB" id="A0A848KWR8"/>
<dbReference type="PANTHER" id="PTHR43459:SF1">
    <property type="entry name" value="EG:BACN32G11.4 PROTEIN"/>
    <property type="match status" value="1"/>
</dbReference>
<comment type="similarity">
    <text evidence="5">Belongs to the enoyl-CoA hydratase/isomerase family.</text>
</comment>
<protein>
    <submittedName>
        <fullName evidence="6">Enoyl-CoA hydratase/isomerase family protein</fullName>
    </submittedName>
</protein>
<dbReference type="RefSeq" id="WP_170195772.1">
    <property type="nucleotide sequence ID" value="NZ_JABBNB010000021.1"/>
</dbReference>
<comment type="catalytic activity">
    <reaction evidence="3">
        <text>a (3S)-3-hydroxyacyl-CoA = a (2E)-enoyl-CoA + H2O</text>
        <dbReference type="Rhea" id="RHEA:16105"/>
        <dbReference type="ChEBI" id="CHEBI:15377"/>
        <dbReference type="ChEBI" id="CHEBI:57318"/>
        <dbReference type="ChEBI" id="CHEBI:58856"/>
        <dbReference type="EC" id="4.2.1.17"/>
    </reaction>
</comment>
<dbReference type="InterPro" id="IPR029045">
    <property type="entry name" value="ClpP/crotonase-like_dom_sf"/>
</dbReference>
<dbReference type="EMBL" id="JABBNB010000021">
    <property type="protein sequence ID" value="NMO03264.1"/>
    <property type="molecule type" value="Genomic_DNA"/>
</dbReference>
<evidence type="ECO:0000256" key="3">
    <source>
        <dbReference type="ARBA" id="ARBA00023709"/>
    </source>
</evidence>
<evidence type="ECO:0000256" key="2">
    <source>
        <dbReference type="ARBA" id="ARBA00022832"/>
    </source>
</evidence>
<keyword evidence="6" id="KW-0413">Isomerase</keyword>
<comment type="function">
    <text evidence="1">Could possibly oxidize fatty acids using specific components.</text>
</comment>
<dbReference type="Gene3D" id="3.90.226.10">
    <property type="entry name" value="2-enoyl-CoA Hydratase, Chain A, domain 1"/>
    <property type="match status" value="1"/>
</dbReference>